<dbReference type="Proteomes" id="UP000467260">
    <property type="component" value="Chromosome"/>
</dbReference>
<evidence type="ECO:0000256" key="2">
    <source>
        <dbReference type="ARBA" id="ARBA00022801"/>
    </source>
</evidence>
<dbReference type="PANTHER" id="PTHR43316:SF3">
    <property type="entry name" value="HALOACID DEHALOGENASE, TYPE II (AFU_ORTHOLOGUE AFUA_2G07750)-RELATED"/>
    <property type="match status" value="1"/>
</dbReference>
<dbReference type="RefSeq" id="WP_085134999.1">
    <property type="nucleotide sequence ID" value="NZ_AP022609.1"/>
</dbReference>
<evidence type="ECO:0000313" key="3">
    <source>
        <dbReference type="EMBL" id="BBZ21903.1"/>
    </source>
</evidence>
<dbReference type="Pfam" id="PF00702">
    <property type="entry name" value="Hydrolase"/>
    <property type="match status" value="1"/>
</dbReference>
<dbReference type="Gene3D" id="3.40.50.1000">
    <property type="entry name" value="HAD superfamily/HAD-like"/>
    <property type="match status" value="1"/>
</dbReference>
<dbReference type="KEGG" id="mhib:MHIB_03210"/>
<protein>
    <submittedName>
        <fullName evidence="3">Haloacid dehalogenase</fullName>
    </submittedName>
</protein>
<dbReference type="GO" id="GO:0019120">
    <property type="term" value="F:hydrolase activity, acting on acid halide bonds, in C-halide compounds"/>
    <property type="evidence" value="ECO:0007669"/>
    <property type="project" value="InterPro"/>
</dbReference>
<organism evidence="3 4">
    <name type="scientific">Mycolicibacter hiberniae</name>
    <dbReference type="NCBI Taxonomy" id="29314"/>
    <lineage>
        <taxon>Bacteria</taxon>
        <taxon>Bacillati</taxon>
        <taxon>Actinomycetota</taxon>
        <taxon>Actinomycetes</taxon>
        <taxon>Mycobacteriales</taxon>
        <taxon>Mycobacteriaceae</taxon>
        <taxon>Mycolicibacter</taxon>
    </lineage>
</organism>
<dbReference type="OrthoDB" id="3774052at2"/>
<keyword evidence="4" id="KW-1185">Reference proteome</keyword>
<accession>A0A7I7WZD5</accession>
<dbReference type="InterPro" id="IPR023198">
    <property type="entry name" value="PGP-like_dom2"/>
</dbReference>
<sequence length="229" mass="24695">MARPVVLVFDVNETLIDIEALEPYFVRLFGRPGALREWFGQLVMYSMAVTLADCYTGFFALGQAALRMLAETHGVQLADGDVAALTDAMATMPAHPDVAPGLARLRDDGYRLVALTNSPSRRGRRTALESAGLDGYFERQFSVDALRIFTPVTALYLHTAGDLRVRASACMMVAAHAWDTIGAQSAGFSGALIARPGNAPLRAEGVHQPDLIAADLVDLAEKLAQKFES</sequence>
<dbReference type="NCBIfam" id="TIGR01493">
    <property type="entry name" value="HAD-SF-IA-v2"/>
    <property type="match status" value="1"/>
</dbReference>
<proteinExistence type="inferred from homology"/>
<dbReference type="AlphaFoldDB" id="A0A7I7WZD5"/>
<dbReference type="InterPro" id="IPR006328">
    <property type="entry name" value="2-HAD"/>
</dbReference>
<dbReference type="CDD" id="cd02588">
    <property type="entry name" value="HAD_L2-DEX"/>
    <property type="match status" value="1"/>
</dbReference>
<keyword evidence="2" id="KW-0378">Hydrolase</keyword>
<evidence type="ECO:0000313" key="4">
    <source>
        <dbReference type="Proteomes" id="UP000467260"/>
    </source>
</evidence>
<dbReference type="SUPFAM" id="SSF56784">
    <property type="entry name" value="HAD-like"/>
    <property type="match status" value="1"/>
</dbReference>
<dbReference type="EMBL" id="AP022609">
    <property type="protein sequence ID" value="BBZ21903.1"/>
    <property type="molecule type" value="Genomic_DNA"/>
</dbReference>
<dbReference type="Gene3D" id="1.10.150.240">
    <property type="entry name" value="Putative phosphatase, domain 2"/>
    <property type="match status" value="1"/>
</dbReference>
<dbReference type="InterPro" id="IPR006439">
    <property type="entry name" value="HAD-SF_hydro_IA"/>
</dbReference>
<dbReference type="InterPro" id="IPR023214">
    <property type="entry name" value="HAD_sf"/>
</dbReference>
<dbReference type="InterPro" id="IPR036412">
    <property type="entry name" value="HAD-like_sf"/>
</dbReference>
<dbReference type="NCBIfam" id="TIGR01428">
    <property type="entry name" value="HAD_type_II"/>
    <property type="match status" value="1"/>
</dbReference>
<reference evidence="3 4" key="1">
    <citation type="journal article" date="2019" name="Emerg. Microbes Infect.">
        <title>Comprehensive subspecies identification of 175 nontuberculous mycobacteria species based on 7547 genomic profiles.</title>
        <authorList>
            <person name="Matsumoto Y."/>
            <person name="Kinjo T."/>
            <person name="Motooka D."/>
            <person name="Nabeya D."/>
            <person name="Jung N."/>
            <person name="Uechi K."/>
            <person name="Horii T."/>
            <person name="Iida T."/>
            <person name="Fujita J."/>
            <person name="Nakamura S."/>
        </authorList>
    </citation>
    <scope>NUCLEOTIDE SEQUENCE [LARGE SCALE GENOMIC DNA]</scope>
    <source>
        <strain evidence="3 4">JCM 13571</strain>
    </source>
</reference>
<gene>
    <name evidence="3" type="primary">dehII</name>
    <name evidence="3" type="ORF">MHIB_03210</name>
</gene>
<comment type="similarity">
    <text evidence="1">Belongs to the HAD-like hydrolase superfamily. S-2-haloalkanoic acid dehalogenase family.</text>
</comment>
<dbReference type="InterPro" id="IPR051540">
    <property type="entry name" value="S-2-haloacid_dehalogenase"/>
</dbReference>
<dbReference type="PANTHER" id="PTHR43316">
    <property type="entry name" value="HYDROLASE, HALOACID DELAHOGENASE-RELATED"/>
    <property type="match status" value="1"/>
</dbReference>
<name>A0A7I7WZD5_9MYCO</name>
<evidence type="ECO:0000256" key="1">
    <source>
        <dbReference type="ARBA" id="ARBA00008106"/>
    </source>
</evidence>